<keyword evidence="6 9" id="KW-0560">Oxidoreductase</keyword>
<dbReference type="Gene3D" id="3.40.109.10">
    <property type="entry name" value="NADH Oxidase"/>
    <property type="match status" value="1"/>
</dbReference>
<sequence>MTELMPLVKNSEAIIATAESRYSTKVYDAERRLSADEVAAVKTLLRLSPSSVNSQPWHFILASSDEGKARIAKASEKYPFNTQKIHDASHVILFASRTSFEGDYVDHLLDVDEAAGRYAADPQKLRAQQKGGVNMFVDLQRQNGNLQAWMDAQTYLNLGQLLLGAAAMGIDATPMEGVDTAVLDEEFGLAEKGFRSLAVVCLGYRADDDYNAKLPKSRLPEGEIITEI</sequence>
<feature type="domain" description="Nitroreductase" evidence="8">
    <location>
        <begin position="19"/>
        <end position="204"/>
    </location>
</feature>
<dbReference type="RefSeq" id="WP_221558270.1">
    <property type="nucleotide sequence ID" value="NZ_JAIGNO010000006.1"/>
</dbReference>
<keyword evidence="10" id="KW-1185">Reference proteome</keyword>
<reference evidence="9 10" key="1">
    <citation type="submission" date="2021-08" db="EMBL/GenBank/DDBJ databases">
        <title>Comparative Genomics Analysis of the Genus Qipengyuania Reveals Extensive Genetic Diversity and Metabolic Versatility, Including the Description of Fifteen Novel Species.</title>
        <authorList>
            <person name="Liu Y."/>
        </authorList>
    </citation>
    <scope>NUCLEOTIDE SEQUENCE [LARGE SCALE GENOMIC DNA]</scope>
    <source>
        <strain evidence="9 10">6D47A</strain>
    </source>
</reference>
<dbReference type="EC" id="1.5.1.34" evidence="9"/>
<accession>A0ABS7JAD6</accession>
<evidence type="ECO:0000259" key="8">
    <source>
        <dbReference type="Pfam" id="PF00881"/>
    </source>
</evidence>
<evidence type="ECO:0000256" key="5">
    <source>
        <dbReference type="ARBA" id="ARBA00022857"/>
    </source>
</evidence>
<keyword evidence="4" id="KW-0288">FMN</keyword>
<dbReference type="NCBIfam" id="NF008275">
    <property type="entry name" value="PRK11053.1"/>
    <property type="match status" value="1"/>
</dbReference>
<evidence type="ECO:0000256" key="6">
    <source>
        <dbReference type="ARBA" id="ARBA00023002"/>
    </source>
</evidence>
<evidence type="ECO:0000313" key="10">
    <source>
        <dbReference type="Proteomes" id="UP000755104"/>
    </source>
</evidence>
<dbReference type="InterPro" id="IPR000415">
    <property type="entry name" value="Nitroreductase-like"/>
</dbReference>
<protein>
    <submittedName>
        <fullName evidence="9">Oxygen-insensitive NAD(P)H nitroreductase</fullName>
        <ecNumber evidence="9">1.5.1.34</ecNumber>
    </submittedName>
</protein>
<dbReference type="InterPro" id="IPR033878">
    <property type="entry name" value="NfsB-like"/>
</dbReference>
<evidence type="ECO:0000256" key="3">
    <source>
        <dbReference type="ARBA" id="ARBA00022630"/>
    </source>
</evidence>
<dbReference type="SUPFAM" id="SSF55469">
    <property type="entry name" value="FMN-dependent nitroreductase-like"/>
    <property type="match status" value="1"/>
</dbReference>
<evidence type="ECO:0000256" key="7">
    <source>
        <dbReference type="ARBA" id="ARBA00023027"/>
    </source>
</evidence>
<dbReference type="CDD" id="cd02149">
    <property type="entry name" value="NfsB-like"/>
    <property type="match status" value="1"/>
</dbReference>
<evidence type="ECO:0000256" key="4">
    <source>
        <dbReference type="ARBA" id="ARBA00022643"/>
    </source>
</evidence>
<proteinExistence type="inferred from homology"/>
<comment type="cofactor">
    <cofactor evidence="1">
        <name>FMN</name>
        <dbReference type="ChEBI" id="CHEBI:58210"/>
    </cofactor>
</comment>
<gene>
    <name evidence="9" type="primary">nfsB</name>
    <name evidence="9" type="ORF">K3174_10720</name>
</gene>
<keyword evidence="3" id="KW-0285">Flavoprotein</keyword>
<dbReference type="InterPro" id="IPR029479">
    <property type="entry name" value="Nitroreductase"/>
</dbReference>
<evidence type="ECO:0000313" key="9">
    <source>
        <dbReference type="EMBL" id="MBX7483004.1"/>
    </source>
</evidence>
<dbReference type="Pfam" id="PF00881">
    <property type="entry name" value="Nitroreductase"/>
    <property type="match status" value="1"/>
</dbReference>
<evidence type="ECO:0000256" key="2">
    <source>
        <dbReference type="ARBA" id="ARBA00007118"/>
    </source>
</evidence>
<keyword evidence="5" id="KW-0521">NADP</keyword>
<dbReference type="GO" id="GO:0004155">
    <property type="term" value="F:6,7-dihydropteridine reductase activity"/>
    <property type="evidence" value="ECO:0007669"/>
    <property type="project" value="UniProtKB-EC"/>
</dbReference>
<dbReference type="Proteomes" id="UP000755104">
    <property type="component" value="Unassembled WGS sequence"/>
</dbReference>
<organism evidence="9 10">
    <name type="scientific">Qipengyuania qiaonensis</name>
    <dbReference type="NCBI Taxonomy" id="2867240"/>
    <lineage>
        <taxon>Bacteria</taxon>
        <taxon>Pseudomonadati</taxon>
        <taxon>Pseudomonadota</taxon>
        <taxon>Alphaproteobacteria</taxon>
        <taxon>Sphingomonadales</taxon>
        <taxon>Erythrobacteraceae</taxon>
        <taxon>Qipengyuania</taxon>
    </lineage>
</organism>
<comment type="similarity">
    <text evidence="2">Belongs to the nitroreductase family.</text>
</comment>
<dbReference type="PANTHER" id="PTHR23026:SF125">
    <property type="entry name" value="OXYGEN-INSENSITIVE NAD(P)H NITROREDUCTASE"/>
    <property type="match status" value="1"/>
</dbReference>
<name>A0ABS7JAD6_9SPHN</name>
<dbReference type="EMBL" id="JAIGNO010000006">
    <property type="protein sequence ID" value="MBX7483004.1"/>
    <property type="molecule type" value="Genomic_DNA"/>
</dbReference>
<comment type="caution">
    <text evidence="9">The sequence shown here is derived from an EMBL/GenBank/DDBJ whole genome shotgun (WGS) entry which is preliminary data.</text>
</comment>
<evidence type="ECO:0000256" key="1">
    <source>
        <dbReference type="ARBA" id="ARBA00001917"/>
    </source>
</evidence>
<dbReference type="InterPro" id="IPR050627">
    <property type="entry name" value="Nitroreductase/BluB"/>
</dbReference>
<dbReference type="PANTHER" id="PTHR23026">
    <property type="entry name" value="NADPH NITROREDUCTASE"/>
    <property type="match status" value="1"/>
</dbReference>
<keyword evidence="7" id="KW-0520">NAD</keyword>